<dbReference type="Proteomes" id="UP001168821">
    <property type="component" value="Unassembled WGS sequence"/>
</dbReference>
<keyword evidence="6" id="KW-1185">Reference proteome</keyword>
<evidence type="ECO:0000259" key="4">
    <source>
        <dbReference type="SMART" id="SM00829"/>
    </source>
</evidence>
<dbReference type="SUPFAM" id="SSF51735">
    <property type="entry name" value="NAD(P)-binding Rossmann-fold domains"/>
    <property type="match status" value="2"/>
</dbReference>
<gene>
    <name evidence="5" type="ORF">Zmor_018397</name>
</gene>
<dbReference type="CDD" id="cd08954">
    <property type="entry name" value="KR_1_FAS_SDR_x"/>
    <property type="match status" value="1"/>
</dbReference>
<dbReference type="InterPro" id="IPR049391">
    <property type="entry name" value="FAS_pseudo-KR"/>
</dbReference>
<dbReference type="InterPro" id="IPR036291">
    <property type="entry name" value="NAD(P)-bd_dom_sf"/>
</dbReference>
<dbReference type="SMART" id="SM00822">
    <property type="entry name" value="PKS_KR"/>
    <property type="match status" value="1"/>
</dbReference>
<dbReference type="InterPro" id="IPR013149">
    <property type="entry name" value="ADH-like_C"/>
</dbReference>
<dbReference type="PROSITE" id="PS00012">
    <property type="entry name" value="PHOSPHOPANTETHEINE"/>
    <property type="match status" value="1"/>
</dbReference>
<evidence type="ECO:0000256" key="2">
    <source>
        <dbReference type="ARBA" id="ARBA00022553"/>
    </source>
</evidence>
<dbReference type="PANTHER" id="PTHR43775:SF23">
    <property type="entry name" value="FATTY ACID SYNTHASE 3"/>
    <property type="match status" value="1"/>
</dbReference>
<dbReference type="SMART" id="SM00829">
    <property type="entry name" value="PKS_ER"/>
    <property type="match status" value="1"/>
</dbReference>
<dbReference type="Gene3D" id="3.30.70.3290">
    <property type="match status" value="1"/>
</dbReference>
<dbReference type="InterPro" id="IPR020843">
    <property type="entry name" value="ER"/>
</dbReference>
<dbReference type="SUPFAM" id="SSF50129">
    <property type="entry name" value="GroES-like"/>
    <property type="match status" value="1"/>
</dbReference>
<protein>
    <recommendedName>
        <fullName evidence="7">Fatty acid synthase</fullName>
    </recommendedName>
</protein>
<dbReference type="GO" id="GO:0006633">
    <property type="term" value="P:fatty acid biosynthetic process"/>
    <property type="evidence" value="ECO:0007669"/>
    <property type="project" value="TreeGrafter"/>
</dbReference>
<evidence type="ECO:0000259" key="3">
    <source>
        <dbReference type="SMART" id="SM00822"/>
    </source>
</evidence>
<dbReference type="InterPro" id="IPR011032">
    <property type="entry name" value="GroES-like_sf"/>
</dbReference>
<name>A0AA38MDH2_9CUCU</name>
<dbReference type="GO" id="GO:0016491">
    <property type="term" value="F:oxidoreductase activity"/>
    <property type="evidence" value="ECO:0007669"/>
    <property type="project" value="InterPro"/>
</dbReference>
<dbReference type="Gene3D" id="3.90.180.10">
    <property type="entry name" value="Medium-chain alcohol dehydrogenases, catalytic domain"/>
    <property type="match status" value="1"/>
</dbReference>
<dbReference type="InterPro" id="IPR009081">
    <property type="entry name" value="PP-bd_ACP"/>
</dbReference>
<sequence length="1461" mass="165467">MLASCLKQFSIFKDFETRINQILVSHKIKTLQDILDTKKKVDEEVLGSICLQLILVDIITELELSPIAVSGDSCGKIPTAYYHNIINLEEAVSAAIKFSKVKFGCNMNLKTLSNLVDSKDKELVMANYITYENSINPSKGTITLNLSDLRLNDEDNLNLENGGVNLLGLLGRLYTEGYLPQIHKLYPEIKFPVSRGTSMISPSIQWNHEKSWYTYKFTEVTSSEAEQREYKISYLDAEHQFMKGHCIDGRNLLPATRYLDFVWQTYARIFEIIEKDSIIVSGRIQPCPNASQQQVTFPNFNSFCDDKLEILEGDDIYREFYLRGYNYSGLFKSIKRCNTDASIGLIKWKDNWCAFMDNMLQMKILQSDTRLLSVPVGIKKIIIGPLKHADIVNQQNSQERLLPVYMNKNCNCIKSGGVEIHGVHVKSIFKKKARLEPVLEKNVFIPNNCPLELEDVVRVNTQIILENTLENNFKAVEVVNEFTDINAKHILGFVYKTLENLPVIIPDLTISSNTSINETSGIKFETVTLTTERNILLYIGSKILEHSNSLKQFFVPLNKNGFILTREDISFRLRKDITEADVLTDYVTPNERIILLRKKVVENVKTKFIEVSSSSFDWLPELQNALTLRNDVTVYATNRDPEGILGLVNCVRRETNGNLVKCFFIMDDAPKFDPQHSFYSKQLSKNLAVNVYKDNSWGTYRHLLLEETPRSNSEHSYAYFKSRGDISSFEWFEGPLSEEVPLKEGRILVSTCYSSVNFKDIMVASGRVNPEILQSHRLDQEFLIGFEFSGKDLSGRRIAGMTDTQGISSYVTFDSSLVWKIPDSWTLEDAATVPVVYSTVIYALLMVGDMKPSSSVLIHSATGGIGLAALNICLHYKCKIYVTVGTQEKRAYLRENYPQIPDHHIGNSRDTSFEQMIKRETRNKGVDFILNSLSEDKLQASVRCLGRGGKFMEIGKYDLANDSSLNLLLMEKEASYQGIFLDDVFRNFEKKSKVVNRLVEGIEAGCVKPLPRIVFNADEVEKSYRYMMTGTHIGRILIKLRNEEEDSVHYFQKISKPRFFCDVRYTYVVIGGLGGVGLELSDWLVLRGARKLVLSSRSGVQNGYHLQRINIWTTYGVEVKISTKDVTTERGCEDLITEANELGPVDAIFNLAVVLKDSLFENQTHENFEASFAPKARVTLHLDRVTRKLCPKLRYFVVFSSVSCGRGNPGQSNYGMANSVMERICENRKREGLPAVAIQWGAIGEVGLVAKMQKENKELVIGGTLQQKISSCLEVLDVLLKHKYPVVSSMVVAEKHQKSDRFNAVEAVAQVLGIKDMRTISQYAIFAELGMDSMRGTEIVQLLEKDFEIYVTSKDVRNLTFAKLTEIEAEKTGKSGEVVNQKLSKNFLIQFIPERETVQLPTVKLISRVDLQGEAPTVLVLPGVEGVFKPLQFLTNSLNAYVVGVQYNYSKPEDNIEEIAQ</sequence>
<evidence type="ECO:0000313" key="5">
    <source>
        <dbReference type="EMBL" id="KAJ3652432.1"/>
    </source>
</evidence>
<dbReference type="Gene3D" id="3.10.129.110">
    <property type="entry name" value="Polyketide synthase dehydratase"/>
    <property type="match status" value="2"/>
</dbReference>
<dbReference type="CDD" id="cd05195">
    <property type="entry name" value="enoyl_red"/>
    <property type="match status" value="1"/>
</dbReference>
<evidence type="ECO:0008006" key="7">
    <source>
        <dbReference type="Google" id="ProtNLM"/>
    </source>
</evidence>
<organism evidence="5 6">
    <name type="scientific">Zophobas morio</name>
    <dbReference type="NCBI Taxonomy" id="2755281"/>
    <lineage>
        <taxon>Eukaryota</taxon>
        <taxon>Metazoa</taxon>
        <taxon>Ecdysozoa</taxon>
        <taxon>Arthropoda</taxon>
        <taxon>Hexapoda</taxon>
        <taxon>Insecta</taxon>
        <taxon>Pterygota</taxon>
        <taxon>Neoptera</taxon>
        <taxon>Endopterygota</taxon>
        <taxon>Coleoptera</taxon>
        <taxon>Polyphaga</taxon>
        <taxon>Cucujiformia</taxon>
        <taxon>Tenebrionidae</taxon>
        <taxon>Zophobas</taxon>
    </lineage>
</organism>
<dbReference type="InterPro" id="IPR050091">
    <property type="entry name" value="PKS_NRPS_Biosynth_Enz"/>
</dbReference>
<reference evidence="5" key="1">
    <citation type="journal article" date="2023" name="G3 (Bethesda)">
        <title>Whole genome assemblies of Zophobas morio and Tenebrio molitor.</title>
        <authorList>
            <person name="Kaur S."/>
            <person name="Stinson S.A."/>
            <person name="diCenzo G.C."/>
        </authorList>
    </citation>
    <scope>NUCLEOTIDE SEQUENCE</scope>
    <source>
        <strain evidence="5">QUZm001</strain>
    </source>
</reference>
<dbReference type="InterPro" id="IPR042104">
    <property type="entry name" value="PKS_dehydratase_sf"/>
</dbReference>
<dbReference type="Pfam" id="PF08659">
    <property type="entry name" value="KR"/>
    <property type="match status" value="1"/>
</dbReference>
<evidence type="ECO:0000313" key="6">
    <source>
        <dbReference type="Proteomes" id="UP001168821"/>
    </source>
</evidence>
<dbReference type="InterPro" id="IPR013968">
    <property type="entry name" value="PKS_KR"/>
</dbReference>
<dbReference type="Gene3D" id="3.40.50.720">
    <property type="entry name" value="NAD(P)-binding Rossmann-like Domain"/>
    <property type="match status" value="1"/>
</dbReference>
<dbReference type="InterPro" id="IPR057326">
    <property type="entry name" value="KR_dom"/>
</dbReference>
<dbReference type="Gene3D" id="1.10.1200.10">
    <property type="entry name" value="ACP-like"/>
    <property type="match status" value="1"/>
</dbReference>
<dbReference type="EMBL" id="JALNTZ010000005">
    <property type="protein sequence ID" value="KAJ3652432.1"/>
    <property type="molecule type" value="Genomic_DNA"/>
</dbReference>
<comment type="caution">
    <text evidence="5">The sequence shown here is derived from an EMBL/GenBank/DDBJ whole genome shotgun (WGS) entry which is preliminary data.</text>
</comment>
<evidence type="ECO:0000256" key="1">
    <source>
        <dbReference type="ARBA" id="ARBA00022450"/>
    </source>
</evidence>
<dbReference type="InterPro" id="IPR006162">
    <property type="entry name" value="Ppantetheine_attach_site"/>
</dbReference>
<dbReference type="GO" id="GO:0004312">
    <property type="term" value="F:fatty acid synthase activity"/>
    <property type="evidence" value="ECO:0007669"/>
    <property type="project" value="TreeGrafter"/>
</dbReference>
<feature type="domain" description="Enoyl reductase (ER)" evidence="4">
    <location>
        <begin position="724"/>
        <end position="1038"/>
    </location>
</feature>
<dbReference type="Pfam" id="PF00107">
    <property type="entry name" value="ADH_zinc_N"/>
    <property type="match status" value="1"/>
</dbReference>
<dbReference type="PANTHER" id="PTHR43775">
    <property type="entry name" value="FATTY ACID SYNTHASE"/>
    <property type="match status" value="1"/>
</dbReference>
<keyword evidence="1" id="KW-0596">Phosphopantetheine</keyword>
<feature type="domain" description="Ketoreductase" evidence="3">
    <location>
        <begin position="1065"/>
        <end position="1246"/>
    </location>
</feature>
<dbReference type="InterPro" id="IPR036736">
    <property type="entry name" value="ACP-like_sf"/>
</dbReference>
<dbReference type="Pfam" id="PF21149">
    <property type="entry name" value="FAS_pseudo-KR"/>
    <property type="match status" value="1"/>
</dbReference>
<accession>A0AA38MDH2</accession>
<proteinExistence type="predicted"/>
<dbReference type="SUPFAM" id="SSF47336">
    <property type="entry name" value="ACP-like"/>
    <property type="match status" value="1"/>
</dbReference>
<keyword evidence="2" id="KW-0597">Phosphoprotein</keyword>
<dbReference type="Pfam" id="PF00550">
    <property type="entry name" value="PP-binding"/>
    <property type="match status" value="1"/>
</dbReference>